<reference evidence="2 3" key="1">
    <citation type="journal article" date="2020" name="Cell">
        <title>Large-Scale Comparative Analyses of Tick Genomes Elucidate Their Genetic Diversity and Vector Capacities.</title>
        <authorList>
            <consortium name="Tick Genome and Microbiome Consortium (TIGMIC)"/>
            <person name="Jia N."/>
            <person name="Wang J."/>
            <person name="Shi W."/>
            <person name="Du L."/>
            <person name="Sun Y."/>
            <person name="Zhan W."/>
            <person name="Jiang J.F."/>
            <person name="Wang Q."/>
            <person name="Zhang B."/>
            <person name="Ji P."/>
            <person name="Bell-Sakyi L."/>
            <person name="Cui X.M."/>
            <person name="Yuan T.T."/>
            <person name="Jiang B.G."/>
            <person name="Yang W.F."/>
            <person name="Lam T.T."/>
            <person name="Chang Q.C."/>
            <person name="Ding S.J."/>
            <person name="Wang X.J."/>
            <person name="Zhu J.G."/>
            <person name="Ruan X.D."/>
            <person name="Zhao L."/>
            <person name="Wei J.T."/>
            <person name="Ye R.Z."/>
            <person name="Que T.C."/>
            <person name="Du C.H."/>
            <person name="Zhou Y.H."/>
            <person name="Cheng J.X."/>
            <person name="Dai P.F."/>
            <person name="Guo W.B."/>
            <person name="Han X.H."/>
            <person name="Huang E.J."/>
            <person name="Li L.F."/>
            <person name="Wei W."/>
            <person name="Gao Y.C."/>
            <person name="Liu J.Z."/>
            <person name="Shao H.Z."/>
            <person name="Wang X."/>
            <person name="Wang C.C."/>
            <person name="Yang T.C."/>
            <person name="Huo Q.B."/>
            <person name="Li W."/>
            <person name="Chen H.Y."/>
            <person name="Chen S.E."/>
            <person name="Zhou L.G."/>
            <person name="Ni X.B."/>
            <person name="Tian J.H."/>
            <person name="Sheng Y."/>
            <person name="Liu T."/>
            <person name="Pan Y.S."/>
            <person name="Xia L.Y."/>
            <person name="Li J."/>
            <person name="Zhao F."/>
            <person name="Cao W.C."/>
        </authorList>
    </citation>
    <scope>NUCLEOTIDE SEQUENCE [LARGE SCALE GENOMIC DNA]</scope>
    <source>
        <strain evidence="2">HaeL-2018</strain>
    </source>
</reference>
<dbReference type="EMBL" id="JABSTR010000010">
    <property type="protein sequence ID" value="KAH9379890.1"/>
    <property type="molecule type" value="Genomic_DNA"/>
</dbReference>
<evidence type="ECO:0000313" key="3">
    <source>
        <dbReference type="Proteomes" id="UP000821853"/>
    </source>
</evidence>
<comment type="caution">
    <text evidence="2">The sequence shown here is derived from an EMBL/GenBank/DDBJ whole genome shotgun (WGS) entry which is preliminary data.</text>
</comment>
<dbReference type="Pfam" id="PF03184">
    <property type="entry name" value="DDE_1"/>
    <property type="match status" value="1"/>
</dbReference>
<keyword evidence="3" id="KW-1185">Reference proteome</keyword>
<dbReference type="GO" id="GO:0003676">
    <property type="term" value="F:nucleic acid binding"/>
    <property type="evidence" value="ECO:0007669"/>
    <property type="project" value="InterPro"/>
</dbReference>
<evidence type="ECO:0000313" key="2">
    <source>
        <dbReference type="EMBL" id="KAH9379890.1"/>
    </source>
</evidence>
<name>A0A9J6GWI9_HAELO</name>
<feature type="domain" description="DDE-1" evidence="1">
    <location>
        <begin position="1"/>
        <end position="58"/>
    </location>
</feature>
<sequence>MDQVVIKNLKLHYRSSLLNRVLLGVDSDKSYGADVLSAISILSDAWRAVTQDTIRNCFWKTGFVVDCEDEDSDLAQKPTAEIPFTAASEIFDDCRASGVVVGAATFEDFTNIDSAVLACAELDDDEIVRQALELAQVDVVVPQRQRLRLLI</sequence>
<dbReference type="OrthoDB" id="6494571at2759"/>
<protein>
    <recommendedName>
        <fullName evidence="1">DDE-1 domain-containing protein</fullName>
    </recommendedName>
</protein>
<gene>
    <name evidence="2" type="ORF">HPB48_013794</name>
</gene>
<dbReference type="Proteomes" id="UP000821853">
    <property type="component" value="Chromosome 8"/>
</dbReference>
<dbReference type="VEuPathDB" id="VectorBase:HLOH_055947"/>
<organism evidence="2 3">
    <name type="scientific">Haemaphysalis longicornis</name>
    <name type="common">Bush tick</name>
    <dbReference type="NCBI Taxonomy" id="44386"/>
    <lineage>
        <taxon>Eukaryota</taxon>
        <taxon>Metazoa</taxon>
        <taxon>Ecdysozoa</taxon>
        <taxon>Arthropoda</taxon>
        <taxon>Chelicerata</taxon>
        <taxon>Arachnida</taxon>
        <taxon>Acari</taxon>
        <taxon>Parasitiformes</taxon>
        <taxon>Ixodida</taxon>
        <taxon>Ixodoidea</taxon>
        <taxon>Ixodidae</taxon>
        <taxon>Haemaphysalinae</taxon>
        <taxon>Haemaphysalis</taxon>
    </lineage>
</organism>
<evidence type="ECO:0000259" key="1">
    <source>
        <dbReference type="Pfam" id="PF03184"/>
    </source>
</evidence>
<proteinExistence type="predicted"/>
<dbReference type="InterPro" id="IPR004875">
    <property type="entry name" value="DDE_SF_endonuclease_dom"/>
</dbReference>
<accession>A0A9J6GWI9</accession>
<dbReference type="AlphaFoldDB" id="A0A9J6GWI9"/>